<evidence type="ECO:0000256" key="3">
    <source>
        <dbReference type="SAM" id="Phobius"/>
    </source>
</evidence>
<dbReference type="OrthoDB" id="10261782at2759"/>
<dbReference type="EMBL" id="SRLO01000264">
    <property type="protein sequence ID" value="TNN63842.1"/>
    <property type="molecule type" value="Genomic_DNA"/>
</dbReference>
<dbReference type="PANTHER" id="PTHR11904">
    <property type="entry name" value="METHYLTHIOADENOSINE/PURINE NUCLEOSIDE PHOSPHORYLASE"/>
    <property type="match status" value="1"/>
</dbReference>
<evidence type="ECO:0000256" key="1">
    <source>
        <dbReference type="ARBA" id="ARBA00022676"/>
    </source>
</evidence>
<keyword evidence="2" id="KW-0808">Transferase</keyword>
<comment type="caution">
    <text evidence="4">The sequence shown here is derived from an EMBL/GenBank/DDBJ whole genome shotgun (WGS) entry which is preliminary data.</text>
</comment>
<dbReference type="PANTHER" id="PTHR11904:SF12">
    <property type="entry name" value="PURINE NUCLEOSIDE PHOSPHORYLASE"/>
    <property type="match status" value="1"/>
</dbReference>
<dbReference type="SUPFAM" id="SSF53167">
    <property type="entry name" value="Purine and uridine phosphorylases"/>
    <property type="match status" value="1"/>
</dbReference>
<keyword evidence="3" id="KW-1133">Transmembrane helix</keyword>
<name>A0A4Z2HG85_9TELE</name>
<protein>
    <submittedName>
        <fullName evidence="4">Purine nucleoside phosphorylase</fullName>
    </submittedName>
</protein>
<dbReference type="GO" id="GO:0009116">
    <property type="term" value="P:nucleoside metabolic process"/>
    <property type="evidence" value="ECO:0007669"/>
    <property type="project" value="InterPro"/>
</dbReference>
<feature type="transmembrane region" description="Helical" evidence="3">
    <location>
        <begin position="130"/>
        <end position="148"/>
    </location>
</feature>
<sequence length="150" mass="17569">MNFGGNYEECRATADWLLAGTPVRPTVAIVCGSGMGGLAEMLKDPQVFKYSDIPNFPRSTVHGHAGQLVFGSLKGKQCVCMQGRFHLYEGYPVQKVSSRSEREIYIYTHIYIYVYIYMYIYTYIHIYIHIYIYTYIYIYIYTYIHIYINI</sequence>
<feature type="transmembrane region" description="Helical" evidence="3">
    <location>
        <begin position="104"/>
        <end position="124"/>
    </location>
</feature>
<keyword evidence="1" id="KW-0328">Glycosyltransferase</keyword>
<keyword evidence="3" id="KW-0812">Transmembrane</keyword>
<accession>A0A4Z2HG85</accession>
<dbReference type="GO" id="GO:0005737">
    <property type="term" value="C:cytoplasm"/>
    <property type="evidence" value="ECO:0007669"/>
    <property type="project" value="TreeGrafter"/>
</dbReference>
<dbReference type="InterPro" id="IPR011268">
    <property type="entry name" value="Purine_phosphorylase"/>
</dbReference>
<gene>
    <name evidence="4" type="primary">PNP_4</name>
    <name evidence="4" type="ORF">EYF80_025901</name>
</gene>
<keyword evidence="5" id="KW-1185">Reference proteome</keyword>
<organism evidence="4 5">
    <name type="scientific">Liparis tanakae</name>
    <name type="common">Tanaka's snailfish</name>
    <dbReference type="NCBI Taxonomy" id="230148"/>
    <lineage>
        <taxon>Eukaryota</taxon>
        <taxon>Metazoa</taxon>
        <taxon>Chordata</taxon>
        <taxon>Craniata</taxon>
        <taxon>Vertebrata</taxon>
        <taxon>Euteleostomi</taxon>
        <taxon>Actinopterygii</taxon>
        <taxon>Neopterygii</taxon>
        <taxon>Teleostei</taxon>
        <taxon>Neoteleostei</taxon>
        <taxon>Acanthomorphata</taxon>
        <taxon>Eupercaria</taxon>
        <taxon>Perciformes</taxon>
        <taxon>Cottioidei</taxon>
        <taxon>Cottales</taxon>
        <taxon>Liparidae</taxon>
        <taxon>Liparis</taxon>
    </lineage>
</organism>
<dbReference type="InterPro" id="IPR035994">
    <property type="entry name" value="Nucleoside_phosphorylase_sf"/>
</dbReference>
<dbReference type="GO" id="GO:0004731">
    <property type="term" value="F:purine-nucleoside phosphorylase activity"/>
    <property type="evidence" value="ECO:0007669"/>
    <property type="project" value="InterPro"/>
</dbReference>
<reference evidence="4 5" key="1">
    <citation type="submission" date="2019-03" db="EMBL/GenBank/DDBJ databases">
        <title>First draft genome of Liparis tanakae, snailfish: a comprehensive survey of snailfish specific genes.</title>
        <authorList>
            <person name="Kim W."/>
            <person name="Song I."/>
            <person name="Jeong J.-H."/>
            <person name="Kim D."/>
            <person name="Kim S."/>
            <person name="Ryu S."/>
            <person name="Song J.Y."/>
            <person name="Lee S.K."/>
        </authorList>
    </citation>
    <scope>NUCLEOTIDE SEQUENCE [LARGE SCALE GENOMIC DNA]</scope>
    <source>
        <tissue evidence="4">Muscle</tissue>
    </source>
</reference>
<proteinExistence type="predicted"/>
<evidence type="ECO:0000313" key="5">
    <source>
        <dbReference type="Proteomes" id="UP000314294"/>
    </source>
</evidence>
<dbReference type="Proteomes" id="UP000314294">
    <property type="component" value="Unassembled WGS sequence"/>
</dbReference>
<evidence type="ECO:0000313" key="4">
    <source>
        <dbReference type="EMBL" id="TNN63842.1"/>
    </source>
</evidence>
<dbReference type="Gene3D" id="3.40.50.1580">
    <property type="entry name" value="Nucleoside phosphorylase domain"/>
    <property type="match status" value="1"/>
</dbReference>
<dbReference type="AlphaFoldDB" id="A0A4Z2HG85"/>
<keyword evidence="3" id="KW-0472">Membrane</keyword>
<evidence type="ECO:0000256" key="2">
    <source>
        <dbReference type="ARBA" id="ARBA00022679"/>
    </source>
</evidence>